<dbReference type="Proteomes" id="UP001166293">
    <property type="component" value="Unassembled WGS sequence"/>
</dbReference>
<keyword evidence="2" id="KW-0175">Coiled coil</keyword>
<reference evidence="4" key="1">
    <citation type="submission" date="2021-06" db="EMBL/GenBank/DDBJ databases">
        <title>Thalassococcus sp. CAU 1522 isolated from sea sand, Republic of Korea.</title>
        <authorList>
            <person name="Kim W."/>
        </authorList>
    </citation>
    <scope>NUCLEOTIDE SEQUENCE</scope>
    <source>
        <strain evidence="4">CAU 1522</strain>
    </source>
</reference>
<sequence>MTPIYAYDIAPDATARALVDGAWDSPPPDDGYRWLHLDLTRPDTEHWLARNLPDIPGRAMAATETRPRCDALPGGLMLNLRAINLNAGADQVDMVSLRIWVDARQVITVRRRKVFAAETLRDRIEQGGAPVDLVAFVDVLADLIVDRIEDVALDYEDRIDALEEDVHEQEVLSHDALGPLRRRVIKLRRYCGPQREALLRLARLEQPIAAVAHPQLAEIANRMVRVVEELDSLRDRIAALHDHMAGVLSAQHSRNSYALSVVAAVFLPLGFLTGLFGVNIAGMPGTGWAWAFPVFAAINVAVAVGLFFLFRAIRWI</sequence>
<organism evidence="4 5">
    <name type="scientific">Thalassococcus arenae</name>
    <dbReference type="NCBI Taxonomy" id="2851652"/>
    <lineage>
        <taxon>Bacteria</taxon>
        <taxon>Pseudomonadati</taxon>
        <taxon>Pseudomonadota</taxon>
        <taxon>Alphaproteobacteria</taxon>
        <taxon>Rhodobacterales</taxon>
        <taxon>Roseobacteraceae</taxon>
        <taxon>Thalassococcus</taxon>
    </lineage>
</organism>
<evidence type="ECO:0000256" key="3">
    <source>
        <dbReference type="SAM" id="Phobius"/>
    </source>
</evidence>
<keyword evidence="3" id="KW-0812">Transmembrane</keyword>
<dbReference type="InterPro" id="IPR002523">
    <property type="entry name" value="MgTranspt_CorA/ZnTranspt_ZntB"/>
</dbReference>
<dbReference type="Pfam" id="PF01544">
    <property type="entry name" value="CorA"/>
    <property type="match status" value="1"/>
</dbReference>
<dbReference type="CDD" id="cd12833">
    <property type="entry name" value="ZntB-like_1"/>
    <property type="match status" value="1"/>
</dbReference>
<comment type="caution">
    <text evidence="4">The sequence shown here is derived from an EMBL/GenBank/DDBJ whole genome shotgun (WGS) entry which is preliminary data.</text>
</comment>
<proteinExistence type="predicted"/>
<evidence type="ECO:0000256" key="1">
    <source>
        <dbReference type="ARBA" id="ARBA00004651"/>
    </source>
</evidence>
<accession>A0ABS6N5W1</accession>
<feature type="transmembrane region" description="Helical" evidence="3">
    <location>
        <begin position="288"/>
        <end position="310"/>
    </location>
</feature>
<feature type="coiled-coil region" evidence="2">
    <location>
        <begin position="145"/>
        <end position="172"/>
    </location>
</feature>
<dbReference type="RefSeq" id="WP_217776815.1">
    <property type="nucleotide sequence ID" value="NZ_JAHRWL010000001.1"/>
</dbReference>
<name>A0ABS6N5W1_9RHOB</name>
<gene>
    <name evidence="4" type="ORF">KUH32_04235</name>
</gene>
<dbReference type="PANTHER" id="PTHR46494:SF3">
    <property type="entry name" value="ZINC TRANSPORT PROTEIN ZNTB"/>
    <property type="match status" value="1"/>
</dbReference>
<evidence type="ECO:0000256" key="2">
    <source>
        <dbReference type="SAM" id="Coils"/>
    </source>
</evidence>
<keyword evidence="3" id="KW-1133">Transmembrane helix</keyword>
<keyword evidence="5" id="KW-1185">Reference proteome</keyword>
<feature type="transmembrane region" description="Helical" evidence="3">
    <location>
        <begin position="257"/>
        <end position="282"/>
    </location>
</feature>
<comment type="subcellular location">
    <subcellularLocation>
        <location evidence="1">Cell membrane</location>
        <topology evidence="1">Multi-pass membrane protein</topology>
    </subcellularLocation>
</comment>
<dbReference type="EMBL" id="JAHRWL010000001">
    <property type="protein sequence ID" value="MBV2358974.1"/>
    <property type="molecule type" value="Genomic_DNA"/>
</dbReference>
<dbReference type="PANTHER" id="PTHR46494">
    <property type="entry name" value="CORA FAMILY METAL ION TRANSPORTER (EUROFUNG)"/>
    <property type="match status" value="1"/>
</dbReference>
<keyword evidence="3" id="KW-0472">Membrane</keyword>
<evidence type="ECO:0000313" key="4">
    <source>
        <dbReference type="EMBL" id="MBV2358974.1"/>
    </source>
</evidence>
<protein>
    <submittedName>
        <fullName evidence="4">Zinc transporter ZntB</fullName>
    </submittedName>
</protein>
<evidence type="ECO:0000313" key="5">
    <source>
        <dbReference type="Proteomes" id="UP001166293"/>
    </source>
</evidence>